<proteinExistence type="predicted"/>
<dbReference type="Proteomes" id="UP000008130">
    <property type="component" value="Chromosome"/>
</dbReference>
<dbReference type="eggNOG" id="ENOG5031M81">
    <property type="taxonomic scope" value="Bacteria"/>
</dbReference>
<evidence type="ECO:0008006" key="4">
    <source>
        <dbReference type="Google" id="ProtNLM"/>
    </source>
</evidence>
<keyword evidence="1" id="KW-0732">Signal</keyword>
<evidence type="ECO:0000256" key="1">
    <source>
        <dbReference type="SAM" id="SignalP"/>
    </source>
</evidence>
<feature type="chain" id="PRO_5003278755" description="Secreted protein" evidence="1">
    <location>
        <begin position="26"/>
        <end position="214"/>
    </location>
</feature>
<organism evidence="2 3">
    <name type="scientific">Polymorphum gilvum (strain LMG 25793 / CGMCC 1.9160 / SL003B-26A1)</name>
    <dbReference type="NCBI Taxonomy" id="991905"/>
    <lineage>
        <taxon>Bacteria</taxon>
        <taxon>Pseudomonadati</taxon>
        <taxon>Pseudomonadota</taxon>
        <taxon>Alphaproteobacteria</taxon>
        <taxon>Rhodobacterales</taxon>
        <taxon>Paracoccaceae</taxon>
        <taxon>Polymorphum</taxon>
    </lineage>
</organism>
<feature type="signal peptide" evidence="1">
    <location>
        <begin position="1"/>
        <end position="25"/>
    </location>
</feature>
<accession>F2IWS3</accession>
<dbReference type="PATRIC" id="fig|991905.3.peg.2021"/>
<gene>
    <name evidence="2" type="ordered locus">SL003B_1972</name>
</gene>
<dbReference type="OrthoDB" id="7675704at2"/>
<protein>
    <recommendedName>
        <fullName evidence="4">Secreted protein</fullName>
    </recommendedName>
</protein>
<reference evidence="2 3" key="1">
    <citation type="journal article" date="2011" name="J. Bacteriol.">
        <title>Complete genome sequence of Polymorphum gilvum SL003B-26A1T, a crude oil-degrading bacterium from oil-polluted saline soil.</title>
        <authorList>
            <person name="Li S.G."/>
            <person name="Tang Y.Q."/>
            <person name="Nie Y."/>
            <person name="Cai M."/>
            <person name="Wu X.L."/>
        </authorList>
    </citation>
    <scope>NUCLEOTIDE SEQUENCE [LARGE SCALE GENOMIC DNA]</scope>
    <source>
        <strain evidence="3">LMG 25793 / CGMCC 1.9160 / SL003B-26A1</strain>
    </source>
</reference>
<keyword evidence="3" id="KW-1185">Reference proteome</keyword>
<name>F2IWS3_POLGS</name>
<evidence type="ECO:0000313" key="3">
    <source>
        <dbReference type="Proteomes" id="UP000008130"/>
    </source>
</evidence>
<dbReference type="EMBL" id="CP002568">
    <property type="protein sequence ID" value="ADZ70398.1"/>
    <property type="molecule type" value="Genomic_DNA"/>
</dbReference>
<dbReference type="AlphaFoldDB" id="F2IWS3"/>
<sequence>MACDLVKTTAGAAIGLALGLVAAQADPVAMVLDRSENVTFAAFSELYPGDVVTLGETGHVDLLDYATCREVRITGGTVSATGDGLTVENGEERELRPGNCLGQKAAASDSKGLAVTMRGIVPENKVAASLMLRFDDDLKARFDTVLVSFAGGPPHEFPMDDRVLAEMPAWSAEGEEVPVEIFLKGKASDGTVELRQFTVDPLQVGRNTAVVVVK</sequence>
<dbReference type="HOGENOM" id="CLU_1287903_0_0_5"/>
<evidence type="ECO:0000313" key="2">
    <source>
        <dbReference type="EMBL" id="ADZ70398.1"/>
    </source>
</evidence>
<dbReference type="KEGG" id="pgv:SL003B_1972"/>